<proteinExistence type="predicted"/>
<name>A0AAD5NS01_ACENE</name>
<comment type="caution">
    <text evidence="2">The sequence shown here is derived from an EMBL/GenBank/DDBJ whole genome shotgun (WGS) entry which is preliminary data.</text>
</comment>
<dbReference type="GO" id="GO:0005783">
    <property type="term" value="C:endoplasmic reticulum"/>
    <property type="evidence" value="ECO:0007669"/>
    <property type="project" value="TreeGrafter"/>
</dbReference>
<sequence length="424" mass="45762">MAFSLCSTRTLFVLLLISAVPVAYIISLERAEPATQVYHYHSSGFFRECAKWDDSNRRFLVSYLEGGFGQVSVPEDYSPGTVLEELTLVKDVDLAGNMSAGIVVDKPRNRLLVAVAQLIGNKYSGLAAYDLSTWKRLFLTHLSGANDEKSMADDVAVDVEGNAYVTDVKSNKIWKVGVDGQLISIIKSPLFTAKECYKNLFGLNGIVYHPDGFLIVIHTMTGNLFKIDLANGDGDEVKLIEVAAGALLFGDGIELLSPTKLVVAGNPTARLVESSDGWRTASVVTKFKGPAHRLATAATVKDGKVFINHLVGMGYPKKKHALPSPSLTLSLWSEQSLPLKCTTTTALASFGDYAKGGIGQVSVPDDYSRPGTVIEEVMLVKDADLAGNISVGIIVDRPRNRLLVAVAQMFGNKYSGFAAYDLST</sequence>
<evidence type="ECO:0008006" key="4">
    <source>
        <dbReference type="Google" id="ProtNLM"/>
    </source>
</evidence>
<accession>A0AAD5NS01</accession>
<dbReference type="PANTHER" id="PTHR31460:SF0">
    <property type="entry name" value="CALCIUM-DEPENDENT PHOSPHOTRIESTERASE SUPERFAMILY PROTEIN-RELATED"/>
    <property type="match status" value="1"/>
</dbReference>
<dbReference type="PANTHER" id="PTHR31460">
    <property type="match status" value="1"/>
</dbReference>
<keyword evidence="3" id="KW-1185">Reference proteome</keyword>
<dbReference type="Gene3D" id="2.120.10.30">
    <property type="entry name" value="TolB, C-terminal domain"/>
    <property type="match status" value="1"/>
</dbReference>
<dbReference type="Proteomes" id="UP001064489">
    <property type="component" value="Chromosome 4"/>
</dbReference>
<dbReference type="FunFam" id="2.120.10.30:FF:000089">
    <property type="entry name" value="Calcium-dependent phosphotriesterase superfamily protein"/>
    <property type="match status" value="1"/>
</dbReference>
<feature type="chain" id="PRO_5042034323" description="Calcium-dependent phosphotriesterase superfamily protein" evidence="1">
    <location>
        <begin position="26"/>
        <end position="424"/>
    </location>
</feature>
<dbReference type="InterPro" id="IPR053224">
    <property type="entry name" value="Sensory_adhesion_molecule"/>
</dbReference>
<evidence type="ECO:0000313" key="3">
    <source>
        <dbReference type="Proteomes" id="UP001064489"/>
    </source>
</evidence>
<keyword evidence="1" id="KW-0732">Signal</keyword>
<evidence type="ECO:0000256" key="1">
    <source>
        <dbReference type="SAM" id="SignalP"/>
    </source>
</evidence>
<protein>
    <recommendedName>
        <fullName evidence="4">Calcium-dependent phosphotriesterase superfamily protein</fullName>
    </recommendedName>
</protein>
<feature type="signal peptide" evidence="1">
    <location>
        <begin position="1"/>
        <end position="25"/>
    </location>
</feature>
<reference evidence="2" key="1">
    <citation type="journal article" date="2022" name="Plant J.">
        <title>Strategies of tolerance reflected in two North American maple genomes.</title>
        <authorList>
            <person name="McEvoy S.L."/>
            <person name="Sezen U.U."/>
            <person name="Trouern-Trend A."/>
            <person name="McMahon S.M."/>
            <person name="Schaberg P.G."/>
            <person name="Yang J."/>
            <person name="Wegrzyn J.L."/>
            <person name="Swenson N.G."/>
        </authorList>
    </citation>
    <scope>NUCLEOTIDE SEQUENCE</scope>
    <source>
        <strain evidence="2">91603</strain>
    </source>
</reference>
<gene>
    <name evidence="2" type="ORF">LWI28_002931</name>
</gene>
<reference evidence="2" key="2">
    <citation type="submission" date="2023-02" db="EMBL/GenBank/DDBJ databases">
        <authorList>
            <person name="Swenson N.G."/>
            <person name="Wegrzyn J.L."/>
            <person name="Mcevoy S.L."/>
        </authorList>
    </citation>
    <scope>NUCLEOTIDE SEQUENCE</scope>
    <source>
        <strain evidence="2">91603</strain>
        <tissue evidence="2">Leaf</tissue>
    </source>
</reference>
<dbReference type="AlphaFoldDB" id="A0AAD5NS01"/>
<dbReference type="EMBL" id="JAJSOW010000101">
    <property type="protein sequence ID" value="KAI9180261.1"/>
    <property type="molecule type" value="Genomic_DNA"/>
</dbReference>
<dbReference type="InterPro" id="IPR011042">
    <property type="entry name" value="6-blade_b-propeller_TolB-like"/>
</dbReference>
<evidence type="ECO:0000313" key="2">
    <source>
        <dbReference type="EMBL" id="KAI9180261.1"/>
    </source>
</evidence>
<organism evidence="2 3">
    <name type="scientific">Acer negundo</name>
    <name type="common">Box elder</name>
    <dbReference type="NCBI Taxonomy" id="4023"/>
    <lineage>
        <taxon>Eukaryota</taxon>
        <taxon>Viridiplantae</taxon>
        <taxon>Streptophyta</taxon>
        <taxon>Embryophyta</taxon>
        <taxon>Tracheophyta</taxon>
        <taxon>Spermatophyta</taxon>
        <taxon>Magnoliopsida</taxon>
        <taxon>eudicotyledons</taxon>
        <taxon>Gunneridae</taxon>
        <taxon>Pentapetalae</taxon>
        <taxon>rosids</taxon>
        <taxon>malvids</taxon>
        <taxon>Sapindales</taxon>
        <taxon>Sapindaceae</taxon>
        <taxon>Hippocastanoideae</taxon>
        <taxon>Acereae</taxon>
        <taxon>Acer</taxon>
    </lineage>
</organism>
<dbReference type="SUPFAM" id="SSF63829">
    <property type="entry name" value="Calcium-dependent phosphotriesterase"/>
    <property type="match status" value="1"/>
</dbReference>